<name>A0A2I0KM08_PUNGR</name>
<dbReference type="Pfam" id="PF03478">
    <property type="entry name" value="Beta-prop_KIB1-4"/>
    <property type="match status" value="1"/>
</dbReference>
<dbReference type="InterPro" id="IPR005174">
    <property type="entry name" value="KIB1-4_b-propeller"/>
</dbReference>
<keyword evidence="3" id="KW-1185">Reference proteome</keyword>
<reference evidence="2 3" key="1">
    <citation type="submission" date="2017-11" db="EMBL/GenBank/DDBJ databases">
        <title>De-novo sequencing of pomegranate (Punica granatum L.) genome.</title>
        <authorList>
            <person name="Akparov Z."/>
            <person name="Amiraslanov A."/>
            <person name="Hajiyeva S."/>
            <person name="Abbasov M."/>
            <person name="Kaur K."/>
            <person name="Hamwieh A."/>
            <person name="Solovyev V."/>
            <person name="Salamov A."/>
            <person name="Braich B."/>
            <person name="Kosarev P."/>
            <person name="Mahmoud A."/>
            <person name="Hajiyev E."/>
            <person name="Babayeva S."/>
            <person name="Izzatullayeva V."/>
            <person name="Mammadov A."/>
            <person name="Mammadov A."/>
            <person name="Sharifova S."/>
            <person name="Ojaghi J."/>
            <person name="Eynullazada K."/>
            <person name="Bayramov B."/>
            <person name="Abdulazimova A."/>
            <person name="Shahmuradov I."/>
        </authorList>
    </citation>
    <scope>NUCLEOTIDE SEQUENCE [LARGE SCALE GENOMIC DNA]</scope>
    <source>
        <strain evidence="3">cv. AG2017</strain>
        <tissue evidence="2">Leaf</tissue>
    </source>
</reference>
<feature type="domain" description="KIB1-4 beta-propeller" evidence="1">
    <location>
        <begin position="63"/>
        <end position="157"/>
    </location>
</feature>
<proteinExistence type="predicted"/>
<gene>
    <name evidence="2" type="ORF">CRG98_010284</name>
</gene>
<dbReference type="STRING" id="22663.A0A2I0KM08"/>
<evidence type="ECO:0000313" key="3">
    <source>
        <dbReference type="Proteomes" id="UP000233551"/>
    </source>
</evidence>
<protein>
    <recommendedName>
        <fullName evidence="1">KIB1-4 beta-propeller domain-containing protein</fullName>
    </recommendedName>
</protein>
<dbReference type="EMBL" id="PGOL01000513">
    <property type="protein sequence ID" value="PKI69283.1"/>
    <property type="molecule type" value="Genomic_DNA"/>
</dbReference>
<sequence length="166" mass="18697">MNRIGRNYISAVLGEECSTIEQSANNWATLPRDLLLSILERLVPEVSDYIHFAAIENWIVNSRLHVPTNKRYCGSSHGWLIFPEEKLAITPFDPFSGATIHLPPVSRVSTEEEIRERGFFLDHEYEIPKVVLSADPHEAPDNYEVLAIHNDGNLALFSVDGAHGFT</sequence>
<dbReference type="InterPro" id="IPR050942">
    <property type="entry name" value="F-box_BR-signaling"/>
</dbReference>
<accession>A0A2I0KM08</accession>
<evidence type="ECO:0000259" key="1">
    <source>
        <dbReference type="Pfam" id="PF03478"/>
    </source>
</evidence>
<dbReference type="PANTHER" id="PTHR44259">
    <property type="entry name" value="OS07G0183000 PROTEIN-RELATED"/>
    <property type="match status" value="1"/>
</dbReference>
<dbReference type="PANTHER" id="PTHR44259:SF93">
    <property type="entry name" value="PROTEIN, PUTATIVE (DUF295)-RELATED"/>
    <property type="match status" value="1"/>
</dbReference>
<evidence type="ECO:0000313" key="2">
    <source>
        <dbReference type="EMBL" id="PKI69283.1"/>
    </source>
</evidence>
<dbReference type="Proteomes" id="UP000233551">
    <property type="component" value="Unassembled WGS sequence"/>
</dbReference>
<comment type="caution">
    <text evidence="2">The sequence shown here is derived from an EMBL/GenBank/DDBJ whole genome shotgun (WGS) entry which is preliminary data.</text>
</comment>
<dbReference type="AlphaFoldDB" id="A0A2I0KM08"/>
<organism evidence="2 3">
    <name type="scientific">Punica granatum</name>
    <name type="common">Pomegranate</name>
    <dbReference type="NCBI Taxonomy" id="22663"/>
    <lineage>
        <taxon>Eukaryota</taxon>
        <taxon>Viridiplantae</taxon>
        <taxon>Streptophyta</taxon>
        <taxon>Embryophyta</taxon>
        <taxon>Tracheophyta</taxon>
        <taxon>Spermatophyta</taxon>
        <taxon>Magnoliopsida</taxon>
        <taxon>eudicotyledons</taxon>
        <taxon>Gunneridae</taxon>
        <taxon>Pentapetalae</taxon>
        <taxon>rosids</taxon>
        <taxon>malvids</taxon>
        <taxon>Myrtales</taxon>
        <taxon>Lythraceae</taxon>
        <taxon>Punica</taxon>
    </lineage>
</organism>